<proteinExistence type="predicted"/>
<protein>
    <submittedName>
        <fullName evidence="2">Signal recognition particle 9 kDa protein</fullName>
    </submittedName>
</protein>
<accession>A0AC35UC52</accession>
<dbReference type="Proteomes" id="UP000095286">
    <property type="component" value="Unplaced"/>
</dbReference>
<evidence type="ECO:0000313" key="2">
    <source>
        <dbReference type="WBParaSite" id="RSKR_0001010900.1"/>
    </source>
</evidence>
<reference evidence="2" key="1">
    <citation type="submission" date="2016-11" db="UniProtKB">
        <authorList>
            <consortium name="WormBaseParasite"/>
        </authorList>
    </citation>
    <scope>IDENTIFICATION</scope>
    <source>
        <strain evidence="2">KR3021</strain>
    </source>
</reference>
<organism evidence="1 2">
    <name type="scientific">Rhabditophanes sp. KR3021</name>
    <dbReference type="NCBI Taxonomy" id="114890"/>
    <lineage>
        <taxon>Eukaryota</taxon>
        <taxon>Metazoa</taxon>
        <taxon>Ecdysozoa</taxon>
        <taxon>Nematoda</taxon>
        <taxon>Chromadorea</taxon>
        <taxon>Rhabditida</taxon>
        <taxon>Tylenchina</taxon>
        <taxon>Panagrolaimomorpha</taxon>
        <taxon>Strongyloidoidea</taxon>
        <taxon>Alloionematidae</taxon>
        <taxon>Rhabditophanes</taxon>
    </lineage>
</organism>
<dbReference type="WBParaSite" id="RSKR_0001010900.1">
    <property type="protein sequence ID" value="RSKR_0001010900.1"/>
    <property type="gene ID" value="RSKR_0001010900"/>
</dbReference>
<name>A0AC35UC52_9BILA</name>
<sequence length="74" mass="8496">MPFIKTYQEFSTLAEKLCKENPTTSRFTTKYDAKGALTLKVTDNATCYMFTTDKMEDLKKSERLSLNLLNIMTA</sequence>
<evidence type="ECO:0000313" key="1">
    <source>
        <dbReference type="Proteomes" id="UP000095286"/>
    </source>
</evidence>